<accession>A0ACA9YA17</accession>
<gene>
    <name evidence="1" type="ORF">CLIB1444_06S07338</name>
</gene>
<evidence type="ECO:0000313" key="1">
    <source>
        <dbReference type="EMBL" id="CAH6721666.1"/>
    </source>
</evidence>
<proteinExistence type="predicted"/>
<reference evidence="1" key="1">
    <citation type="submission" date="2022-06" db="EMBL/GenBank/DDBJ databases">
        <authorList>
            <person name="Legras J.-L."/>
            <person name="Devillers H."/>
            <person name="Grondin C."/>
        </authorList>
    </citation>
    <scope>NUCLEOTIDE SEQUENCE</scope>
    <source>
        <strain evidence="1">CLIB 1444</strain>
    </source>
</reference>
<sequence length="421" mass="48401">MLNPITKEREFNGVFGALAISLGLPALITVFGLIFNSEGFNPNFKLDLSFNDFFNYDAWKFYCSWFFGLLAIDQVIPGKYLKGVTLRDGTQLTYKINGMNLLMFLLVIEGSRLFYLPELPELKFIYDHQLQLTLVSIIFSFVLAVFVYVMSFFPNLKKNGVNTNEKILALGGNTGNFIYDWFMGRELNPRIGPVDIKLFCELKPGLLLWLFINLSCLYNQYLNGKVTDSMILINILQGWYIFDGVMNEEGLITMIDVTTDGFGFMLSFGDLALVPWSYSLQARFLSAQPVVLGKIRCVGILAVSCLGYYIFHSSNLQKSNFKSGKLNHMKSLKTKTGSNLLIDGWWKLSQHINYFGDWLIGLSWCLTTGFNTILTYFYIFYFAGLLIHRQMRDDEKCSEKYGESWVEYKRQVPHKIIPYVY</sequence>
<comment type="caution">
    <text evidence="1">The sequence shown here is derived from an EMBL/GenBank/DDBJ whole genome shotgun (WGS) entry which is preliminary data.</text>
</comment>
<name>A0ACA9YA17_9ASCO</name>
<evidence type="ECO:0000313" key="2">
    <source>
        <dbReference type="Proteomes" id="UP001152531"/>
    </source>
</evidence>
<dbReference type="Proteomes" id="UP001152531">
    <property type="component" value="Unassembled WGS sequence"/>
</dbReference>
<dbReference type="EMBL" id="CALSDN010000006">
    <property type="protein sequence ID" value="CAH6721666.1"/>
    <property type="molecule type" value="Genomic_DNA"/>
</dbReference>
<organism evidence="1 2">
    <name type="scientific">[Candida] jaroonii</name>
    <dbReference type="NCBI Taxonomy" id="467808"/>
    <lineage>
        <taxon>Eukaryota</taxon>
        <taxon>Fungi</taxon>
        <taxon>Dikarya</taxon>
        <taxon>Ascomycota</taxon>
        <taxon>Saccharomycotina</taxon>
        <taxon>Pichiomycetes</taxon>
        <taxon>Debaryomycetaceae</taxon>
        <taxon>Yamadazyma</taxon>
    </lineage>
</organism>
<keyword evidence="2" id="KW-1185">Reference proteome</keyword>
<protein>
    <submittedName>
        <fullName evidence="1">Delta(14)-sterol reductase</fullName>
    </submittedName>
</protein>